<dbReference type="SUPFAM" id="SSF53383">
    <property type="entry name" value="PLP-dependent transferases"/>
    <property type="match status" value="1"/>
</dbReference>
<keyword evidence="2 3" id="KW-0663">Pyridoxal phosphate</keyword>
<proteinExistence type="inferred from homology"/>
<dbReference type="EMBL" id="BMUT01000017">
    <property type="protein sequence ID" value="GGY05587.1"/>
    <property type="molecule type" value="Genomic_DNA"/>
</dbReference>
<organism evidence="4 5">
    <name type="scientific">Streptomyces hiroshimensis</name>
    <dbReference type="NCBI Taxonomy" id="66424"/>
    <lineage>
        <taxon>Bacteria</taxon>
        <taxon>Bacillati</taxon>
        <taxon>Actinomycetota</taxon>
        <taxon>Actinomycetes</taxon>
        <taxon>Kitasatosporales</taxon>
        <taxon>Streptomycetaceae</taxon>
        <taxon>Streptomyces</taxon>
    </lineage>
</organism>
<comment type="cofactor">
    <cofactor evidence="1">
        <name>pyridoxal 5'-phosphate</name>
        <dbReference type="ChEBI" id="CHEBI:597326"/>
    </cofactor>
</comment>
<accession>A0ABQ2Z8M6</accession>
<dbReference type="Gene3D" id="3.90.1150.10">
    <property type="entry name" value="Aspartate Aminotransferase, domain 1"/>
    <property type="match status" value="1"/>
</dbReference>
<dbReference type="Pfam" id="PF00202">
    <property type="entry name" value="Aminotran_3"/>
    <property type="match status" value="1"/>
</dbReference>
<name>A0ABQ2Z8M6_9ACTN</name>
<comment type="similarity">
    <text evidence="3">Belongs to the class-III pyridoxal-phosphate-dependent aminotransferase family.</text>
</comment>
<dbReference type="Gene3D" id="3.40.640.10">
    <property type="entry name" value="Type I PLP-dependent aspartate aminotransferase-like (Major domain)"/>
    <property type="match status" value="1"/>
</dbReference>
<dbReference type="RefSeq" id="WP_190024944.1">
    <property type="nucleotide sequence ID" value="NZ_BMUT01000017.1"/>
</dbReference>
<evidence type="ECO:0000256" key="2">
    <source>
        <dbReference type="ARBA" id="ARBA00022898"/>
    </source>
</evidence>
<comment type="caution">
    <text evidence="4">The sequence shown here is derived from an EMBL/GenBank/DDBJ whole genome shotgun (WGS) entry which is preliminary data.</text>
</comment>
<dbReference type="InterPro" id="IPR015421">
    <property type="entry name" value="PyrdxlP-dep_Trfase_major"/>
</dbReference>
<evidence type="ECO:0000313" key="5">
    <source>
        <dbReference type="Proteomes" id="UP000659223"/>
    </source>
</evidence>
<dbReference type="InterPro" id="IPR049704">
    <property type="entry name" value="Aminotrans_3_PPA_site"/>
</dbReference>
<dbReference type="InterPro" id="IPR015424">
    <property type="entry name" value="PyrdxlP-dep_Trfase"/>
</dbReference>
<dbReference type="PROSITE" id="PS00600">
    <property type="entry name" value="AA_TRANSFER_CLASS_3"/>
    <property type="match status" value="1"/>
</dbReference>
<evidence type="ECO:0000313" key="4">
    <source>
        <dbReference type="EMBL" id="GGY05587.1"/>
    </source>
</evidence>
<gene>
    <name evidence="4" type="primary">hemL</name>
    <name evidence="4" type="ORF">GCM10010324_60460</name>
</gene>
<dbReference type="Proteomes" id="UP000659223">
    <property type="component" value="Unassembled WGS sequence"/>
</dbReference>
<sequence length="501" mass="54172">MTSPAGPAAAVETLVADLLTQPWLVDLFTELTERQAGSIAAAQRLRRVDVTNHAFWPFHAPQFPLVVTGAHGSRITDADGNTYTDCHLGFGAQALHGHSPERVVAYVREQAGTTTGNGYCNPVEEKLIGLLKEFVPHCEKFAFLNSGTDATAAAVRLARAHTGRRMVAKFEGALHGVHELGMHNTAFWYHGHPARPFPGHEESGAVTPLPALTGVPTADPRDLLVLPDDPERANELIVRHKDELACVLGEAVSSSFPFAEHTVPLIRSVAETSRRLRIPFVLDEVLTGFRYGPGGAGAHFGIEADLYCYGKVISALGIPLSAVGGRADLLDHTQTSGLPLTDIGRKTCVQTTHAGNHLALAASYASLSLLHEQRDTYYTRTRAKVAGIRRRLAAFRDDTGIPLRLVGFGDFIGSFGFLEHESYADYRTFAGAVNPIAFFLLTLMLRKRGFYTLSLPMLFTGGAHSEEDLDGLVTAVTDAALELRKHDFPFILPGPGEGGRT</sequence>
<dbReference type="PANTHER" id="PTHR43713:SF3">
    <property type="entry name" value="GLUTAMATE-1-SEMIALDEHYDE 2,1-AMINOMUTASE 1, CHLOROPLASTIC-RELATED"/>
    <property type="match status" value="1"/>
</dbReference>
<evidence type="ECO:0000256" key="3">
    <source>
        <dbReference type="RuleBase" id="RU003560"/>
    </source>
</evidence>
<evidence type="ECO:0000256" key="1">
    <source>
        <dbReference type="ARBA" id="ARBA00001933"/>
    </source>
</evidence>
<protein>
    <submittedName>
        <fullName evidence="4">Glutamate-1-semialdehyde 2,1-aminomutase</fullName>
    </submittedName>
</protein>
<dbReference type="PANTHER" id="PTHR43713">
    <property type="entry name" value="GLUTAMATE-1-SEMIALDEHYDE 2,1-AMINOMUTASE"/>
    <property type="match status" value="1"/>
</dbReference>
<reference evidence="5" key="1">
    <citation type="journal article" date="2019" name="Int. J. Syst. Evol. Microbiol.">
        <title>The Global Catalogue of Microorganisms (GCM) 10K type strain sequencing project: providing services to taxonomists for standard genome sequencing and annotation.</title>
        <authorList>
            <consortium name="The Broad Institute Genomics Platform"/>
            <consortium name="The Broad Institute Genome Sequencing Center for Infectious Disease"/>
            <person name="Wu L."/>
            <person name="Ma J."/>
        </authorList>
    </citation>
    <scope>NUCLEOTIDE SEQUENCE [LARGE SCALE GENOMIC DNA]</scope>
    <source>
        <strain evidence="5">JCM 4586</strain>
    </source>
</reference>
<dbReference type="InterPro" id="IPR015422">
    <property type="entry name" value="PyrdxlP-dep_Trfase_small"/>
</dbReference>
<dbReference type="InterPro" id="IPR005814">
    <property type="entry name" value="Aminotrans_3"/>
</dbReference>
<keyword evidence="5" id="KW-1185">Reference proteome</keyword>